<dbReference type="PANTHER" id="PTHR13076">
    <property type="entry name" value="COILED-COIL AND C2 DOMAIN-CONTAINING PROTEIN 1-LIKE"/>
    <property type="match status" value="1"/>
</dbReference>
<gene>
    <name evidence="3" type="primary">CC2D1A</name>
    <name evidence="3" type="ORF">AOXY_G29283</name>
    <name evidence="2" type="ORF">AOXY_G29387</name>
</gene>
<feature type="signal peptide" evidence="1">
    <location>
        <begin position="1"/>
        <end position="16"/>
    </location>
</feature>
<keyword evidence="1" id="KW-0732">Signal</keyword>
<dbReference type="GO" id="GO:0001227">
    <property type="term" value="F:DNA-binding transcription repressor activity, RNA polymerase II-specific"/>
    <property type="evidence" value="ECO:0007669"/>
    <property type="project" value="InterPro"/>
</dbReference>
<organism evidence="3 4">
    <name type="scientific">Acipenser oxyrinchus oxyrinchus</name>
    <dbReference type="NCBI Taxonomy" id="40147"/>
    <lineage>
        <taxon>Eukaryota</taxon>
        <taxon>Metazoa</taxon>
        <taxon>Chordata</taxon>
        <taxon>Craniata</taxon>
        <taxon>Vertebrata</taxon>
        <taxon>Euteleostomi</taxon>
        <taxon>Actinopterygii</taxon>
        <taxon>Chondrostei</taxon>
        <taxon>Acipenseriformes</taxon>
        <taxon>Acipenseridae</taxon>
        <taxon>Acipenser</taxon>
    </lineage>
</organism>
<name>A0AAD8CM01_ACIOX</name>
<dbReference type="PANTHER" id="PTHR13076:SF8">
    <property type="entry name" value="COILED-COIL AND C2 DOMAIN-CONTAINING PROTEIN 1A"/>
    <property type="match status" value="1"/>
</dbReference>
<dbReference type="AlphaFoldDB" id="A0AAD8CM01"/>
<evidence type="ECO:0000313" key="2">
    <source>
        <dbReference type="EMBL" id="KAK1153724.1"/>
    </source>
</evidence>
<evidence type="ECO:0000313" key="3">
    <source>
        <dbReference type="EMBL" id="KAK1154028.1"/>
    </source>
</evidence>
<comment type="caution">
    <text evidence="3">The sequence shown here is derived from an EMBL/GenBank/DDBJ whole genome shotgun (WGS) entry which is preliminary data.</text>
</comment>
<sequence length="135" mass="15991">WTGCLVWFGFTGFSSCFLSRAAYKFHSLSLLNYDKERAERKIVEYKRAQRELPRDLLQSHREVSQRIQWQRNQLERAEPGPQREYEAVLDRLAQGLGDSVKRFSTEGNREAAKDALYRLRLVESEMQNLRRKRPA</sequence>
<accession>A0AAD8CM01</accession>
<proteinExistence type="predicted"/>
<keyword evidence="4" id="KW-1185">Reference proteome</keyword>
<protein>
    <submittedName>
        <fullName evidence="3">Coiled-coil and C2 domain-containing protein 1A-like</fullName>
    </submittedName>
</protein>
<dbReference type="EMBL" id="JAGXEW010000038">
    <property type="protein sequence ID" value="KAK1154028.1"/>
    <property type="molecule type" value="Genomic_DNA"/>
</dbReference>
<reference evidence="3" key="1">
    <citation type="submission" date="2022-02" db="EMBL/GenBank/DDBJ databases">
        <title>Atlantic sturgeon de novo genome assembly.</title>
        <authorList>
            <person name="Stock M."/>
            <person name="Klopp C."/>
            <person name="Guiguen Y."/>
            <person name="Cabau C."/>
            <person name="Parinello H."/>
            <person name="Santidrian Yebra-Pimentel E."/>
            <person name="Kuhl H."/>
            <person name="Dirks R.P."/>
            <person name="Guessner J."/>
            <person name="Wuertz S."/>
            <person name="Du K."/>
            <person name="Schartl M."/>
        </authorList>
    </citation>
    <scope>NUCLEOTIDE SEQUENCE</scope>
    <source>
        <strain evidence="3">STURGEONOMICS-FGT-2020</strain>
        <tissue evidence="3">Whole blood</tissue>
    </source>
</reference>
<evidence type="ECO:0000256" key="1">
    <source>
        <dbReference type="SAM" id="SignalP"/>
    </source>
</evidence>
<feature type="non-terminal residue" evidence="3">
    <location>
        <position position="135"/>
    </location>
</feature>
<dbReference type="EMBL" id="JAGXEW010000039">
    <property type="protein sequence ID" value="KAK1153724.1"/>
    <property type="molecule type" value="Genomic_DNA"/>
</dbReference>
<dbReference type="Proteomes" id="UP001230051">
    <property type="component" value="Unassembled WGS sequence"/>
</dbReference>
<dbReference type="InterPro" id="IPR039725">
    <property type="entry name" value="CC2D1A/B"/>
</dbReference>
<evidence type="ECO:0000313" key="4">
    <source>
        <dbReference type="Proteomes" id="UP001230051"/>
    </source>
</evidence>
<feature type="chain" id="PRO_5042442140" evidence="1">
    <location>
        <begin position="17"/>
        <end position="135"/>
    </location>
</feature>